<evidence type="ECO:0000313" key="5">
    <source>
        <dbReference type="EMBL" id="MFC4094854.1"/>
    </source>
</evidence>
<sequence length="181" mass="20382">MIIIDPGHGGFDSGAIGINGLKEKDVVFDIAKEVVRLNRELFNDSLEIYLTRYSDTFISLGDRTKLAKALKADVFVSIHCNQTVRKAAQGIEVYVKQRESRSEYLAEQFAIGLHEKLGFKNRGVKYANFQVLRETTQCPSVLLELGFLSNWEEASYMLKASTISGYAILILETLMNFLGYD</sequence>
<gene>
    <name evidence="5" type="ORF">ACFOUT_03155</name>
</gene>
<dbReference type="RefSeq" id="WP_192462228.1">
    <property type="nucleotide sequence ID" value="NZ_JACYFJ010000003.1"/>
</dbReference>
<dbReference type="InterPro" id="IPR050695">
    <property type="entry name" value="N-acetylmuramoyl_amidase_3"/>
</dbReference>
<comment type="catalytic activity">
    <reaction evidence="1">
        <text>Hydrolyzes the link between N-acetylmuramoyl residues and L-amino acid residues in certain cell-wall glycopeptides.</text>
        <dbReference type="EC" id="3.5.1.28"/>
    </reaction>
</comment>
<reference evidence="6" key="1">
    <citation type="journal article" date="2019" name="Int. J. Syst. Evol. Microbiol.">
        <title>The Global Catalogue of Microorganisms (GCM) 10K type strain sequencing project: providing services to taxonomists for standard genome sequencing and annotation.</title>
        <authorList>
            <consortium name="The Broad Institute Genomics Platform"/>
            <consortium name="The Broad Institute Genome Sequencing Center for Infectious Disease"/>
            <person name="Wu L."/>
            <person name="Ma J."/>
        </authorList>
    </citation>
    <scope>NUCLEOTIDE SEQUENCE [LARGE SCALE GENOMIC DNA]</scope>
    <source>
        <strain evidence="6">CECT 7477</strain>
    </source>
</reference>
<organism evidence="5 6">
    <name type="scientific">Euzebyella saccharophila</name>
    <dbReference type="NCBI Taxonomy" id="679664"/>
    <lineage>
        <taxon>Bacteria</taxon>
        <taxon>Pseudomonadati</taxon>
        <taxon>Bacteroidota</taxon>
        <taxon>Flavobacteriia</taxon>
        <taxon>Flavobacteriales</taxon>
        <taxon>Flavobacteriaceae</taxon>
        <taxon>Euzebyella</taxon>
    </lineage>
</organism>
<dbReference type="InterPro" id="IPR002508">
    <property type="entry name" value="MurNAc-LAA_cat"/>
</dbReference>
<evidence type="ECO:0000259" key="4">
    <source>
        <dbReference type="SMART" id="SM00646"/>
    </source>
</evidence>
<name>A0ABV8JJY8_9FLAO</name>
<dbReference type="Pfam" id="PF01520">
    <property type="entry name" value="Amidase_3"/>
    <property type="match status" value="1"/>
</dbReference>
<dbReference type="PANTHER" id="PTHR30404">
    <property type="entry name" value="N-ACETYLMURAMOYL-L-ALANINE AMIDASE"/>
    <property type="match status" value="1"/>
</dbReference>
<dbReference type="EC" id="3.5.1.28" evidence="2"/>
<evidence type="ECO:0000256" key="3">
    <source>
        <dbReference type="ARBA" id="ARBA00022801"/>
    </source>
</evidence>
<dbReference type="SMART" id="SM00646">
    <property type="entry name" value="Ami_3"/>
    <property type="match status" value="1"/>
</dbReference>
<protein>
    <recommendedName>
        <fullName evidence="2">N-acetylmuramoyl-L-alanine amidase</fullName>
        <ecNumber evidence="2">3.5.1.28</ecNumber>
    </recommendedName>
</protein>
<dbReference type="EMBL" id="JBHSAW010000003">
    <property type="protein sequence ID" value="MFC4094854.1"/>
    <property type="molecule type" value="Genomic_DNA"/>
</dbReference>
<dbReference type="PANTHER" id="PTHR30404:SF0">
    <property type="entry name" value="N-ACETYLMURAMOYL-L-ALANINE AMIDASE AMIC"/>
    <property type="match status" value="1"/>
</dbReference>
<dbReference type="CDD" id="cd02696">
    <property type="entry name" value="MurNAc-LAA"/>
    <property type="match status" value="1"/>
</dbReference>
<dbReference type="Proteomes" id="UP001595814">
    <property type="component" value="Unassembled WGS sequence"/>
</dbReference>
<evidence type="ECO:0000256" key="1">
    <source>
        <dbReference type="ARBA" id="ARBA00001561"/>
    </source>
</evidence>
<dbReference type="SUPFAM" id="SSF53187">
    <property type="entry name" value="Zn-dependent exopeptidases"/>
    <property type="match status" value="1"/>
</dbReference>
<proteinExistence type="predicted"/>
<keyword evidence="3" id="KW-0378">Hydrolase</keyword>
<accession>A0ABV8JJY8</accession>
<dbReference type="Gene3D" id="3.40.630.40">
    <property type="entry name" value="Zn-dependent exopeptidases"/>
    <property type="match status" value="1"/>
</dbReference>
<feature type="domain" description="MurNAc-LAA" evidence="4">
    <location>
        <begin position="64"/>
        <end position="175"/>
    </location>
</feature>
<keyword evidence="6" id="KW-1185">Reference proteome</keyword>
<evidence type="ECO:0000313" key="6">
    <source>
        <dbReference type="Proteomes" id="UP001595814"/>
    </source>
</evidence>
<evidence type="ECO:0000256" key="2">
    <source>
        <dbReference type="ARBA" id="ARBA00011901"/>
    </source>
</evidence>
<comment type="caution">
    <text evidence="5">The sequence shown here is derived from an EMBL/GenBank/DDBJ whole genome shotgun (WGS) entry which is preliminary data.</text>
</comment>